<feature type="compositionally biased region" description="Basic and acidic residues" evidence="1">
    <location>
        <begin position="733"/>
        <end position="745"/>
    </location>
</feature>
<dbReference type="GeneID" id="27362746"/>
<feature type="compositionally biased region" description="Polar residues" evidence="1">
    <location>
        <begin position="666"/>
        <end position="691"/>
    </location>
</feature>
<dbReference type="RefSeq" id="XP_016257256.1">
    <property type="nucleotide sequence ID" value="XM_016412242.1"/>
</dbReference>
<dbReference type="STRING" id="215243.A0A0D2D414"/>
<feature type="compositionally biased region" description="Acidic residues" evidence="1">
    <location>
        <begin position="907"/>
        <end position="925"/>
    </location>
</feature>
<evidence type="ECO:0008006" key="4">
    <source>
        <dbReference type="Google" id="ProtNLM"/>
    </source>
</evidence>
<dbReference type="Proteomes" id="UP000053342">
    <property type="component" value="Unassembled WGS sequence"/>
</dbReference>
<feature type="compositionally biased region" description="Polar residues" evidence="1">
    <location>
        <begin position="563"/>
        <end position="591"/>
    </location>
</feature>
<feature type="compositionally biased region" description="Polar residues" evidence="1">
    <location>
        <begin position="600"/>
        <end position="610"/>
    </location>
</feature>
<keyword evidence="3" id="KW-1185">Reference proteome</keyword>
<feature type="compositionally biased region" description="Basic and acidic residues" evidence="1">
    <location>
        <begin position="458"/>
        <end position="477"/>
    </location>
</feature>
<evidence type="ECO:0000313" key="2">
    <source>
        <dbReference type="EMBL" id="KIW37040.1"/>
    </source>
</evidence>
<feature type="compositionally biased region" description="Basic residues" evidence="1">
    <location>
        <begin position="549"/>
        <end position="560"/>
    </location>
</feature>
<feature type="compositionally biased region" description="Basic residues" evidence="1">
    <location>
        <begin position="504"/>
        <end position="519"/>
    </location>
</feature>
<feature type="compositionally biased region" description="Polar residues" evidence="1">
    <location>
        <begin position="763"/>
        <end position="778"/>
    </location>
</feature>
<gene>
    <name evidence="2" type="ORF">PV06_10672</name>
</gene>
<feature type="compositionally biased region" description="Basic and acidic residues" evidence="1">
    <location>
        <begin position="708"/>
        <end position="726"/>
    </location>
</feature>
<feature type="compositionally biased region" description="Polar residues" evidence="1">
    <location>
        <begin position="305"/>
        <end position="320"/>
    </location>
</feature>
<feature type="region of interest" description="Disordered" evidence="1">
    <location>
        <begin position="427"/>
        <end position="861"/>
    </location>
</feature>
<feature type="compositionally biased region" description="Basic and acidic residues" evidence="1">
    <location>
        <begin position="523"/>
        <end position="533"/>
    </location>
</feature>
<feature type="compositionally biased region" description="Low complexity" evidence="1">
    <location>
        <begin position="539"/>
        <end position="548"/>
    </location>
</feature>
<feature type="compositionally biased region" description="Low complexity" evidence="1">
    <location>
        <begin position="882"/>
        <end position="895"/>
    </location>
</feature>
<protein>
    <recommendedName>
        <fullName evidence="4">Nucleolar protein Dnt1-like N-terminal domain-containing protein</fullName>
    </recommendedName>
</protein>
<feature type="region of interest" description="Disordered" evidence="1">
    <location>
        <begin position="874"/>
        <end position="991"/>
    </location>
</feature>
<dbReference type="VEuPathDB" id="FungiDB:PV06_10672"/>
<proteinExistence type="predicted"/>
<feature type="compositionally biased region" description="Basic and acidic residues" evidence="1">
    <location>
        <begin position="620"/>
        <end position="637"/>
    </location>
</feature>
<evidence type="ECO:0000313" key="3">
    <source>
        <dbReference type="Proteomes" id="UP000053342"/>
    </source>
</evidence>
<sequence>MVKLRVAVRVISEDQYLNHADRPAHLPIAGEKRLLVVVREPERWQIGTLALEVQRAYKSCYQHDLPTIKYLRENEDDYDLDPQLYVSDLLVDEGKAARDGADQRATIKVILEQGRAVREGSVAIGSQLDHPQYQRQFQKPSRPPVPTFPGVTSSLGKHSLPADHSIAKANGAKRPRQVEVRGSLREESLVSSIERDESPQLVQATQNQEMLADPKHESPELFRHMQNIPAATLDELEELPEQPCDFAPHSERRGDSSVGGVGGVLQEIMTEISPGATTRQTQIQSQAPITPPTDVPSRRSSSSRIQPATVTPDQRSTSASKFKRRNIYDFPASEIDDSQMSPRSRQAQLGQTRTSDRLSHIERLGTPNDNYDDLERRLSTQEALDVLDIESVLGDTGMPARNALGIGHDEGDPLRPEGAEYAIYEDEAISADPAVPDPSATDYPDADKENRASGLVHAHPEREVSTPQDRANEHPESAIKVNSTSKIDTADMANEMGNEAGQSHQKKTKQTARRAKSKNSRVSSHDAVGDIKTGKAVRPATKVATKLPTKTKKPKARKRERSGTPSLDSPSEQLVQSLKESEQSSEPTTLATVKPKAAARQTTSSATKKTNPPVGKHPQAKVESRTMGDHLNGDNHAAEPTAVVGNVEVNATQLQEPAKPLLHWGSGSTTSKEQAANVSDHSKSLSGTNGTFEPKKKSPSVPYGLTEEEIRIMKSREGMTEEERASRKSAASQKERPHQVQKETPGKSSNTSAKSATPHRETSVLNFSGAKQSETSIAPKTPSVKNSSVKSSVTGKNPTASEQRSVGSAPSTASKPVQSTRKGSVVSKTPAARAKANVRTQVTPKPNPPLTSVRASAPTINSARSLTDLRAALRKADQAVHSTATSTSLSRASSRPGLGKSALPSSDSDESGSESDGESDSEGDGDDGKTASQKPKASTSQGGMQRSTQAGGSSSQKGIGRPDPSIRDKSADSDDDGASSDDDDDGDDHLL</sequence>
<organism evidence="2 3">
    <name type="scientific">Exophiala oligosperma</name>
    <dbReference type="NCBI Taxonomy" id="215243"/>
    <lineage>
        <taxon>Eukaryota</taxon>
        <taxon>Fungi</taxon>
        <taxon>Dikarya</taxon>
        <taxon>Ascomycota</taxon>
        <taxon>Pezizomycotina</taxon>
        <taxon>Eurotiomycetes</taxon>
        <taxon>Chaetothyriomycetidae</taxon>
        <taxon>Chaetothyriales</taxon>
        <taxon>Herpotrichiellaceae</taxon>
        <taxon>Exophiala</taxon>
    </lineage>
</organism>
<evidence type="ECO:0000256" key="1">
    <source>
        <dbReference type="SAM" id="MobiDB-lite"/>
    </source>
</evidence>
<accession>A0A0D2D414</accession>
<feature type="compositionally biased region" description="Polar residues" evidence="1">
    <location>
        <begin position="338"/>
        <end position="353"/>
    </location>
</feature>
<feature type="compositionally biased region" description="Polar residues" evidence="1">
    <location>
        <begin position="746"/>
        <end position="755"/>
    </location>
</feature>
<feature type="compositionally biased region" description="Polar residues" evidence="1">
    <location>
        <begin position="275"/>
        <end position="288"/>
    </location>
</feature>
<feature type="compositionally biased region" description="Acidic residues" evidence="1">
    <location>
        <begin position="973"/>
        <end position="991"/>
    </location>
</feature>
<name>A0A0D2D414_9EURO</name>
<feature type="compositionally biased region" description="Polar residues" evidence="1">
    <location>
        <begin position="930"/>
        <end position="957"/>
    </location>
</feature>
<dbReference type="HOGENOM" id="CLU_279398_0_0_1"/>
<feature type="region of interest" description="Disordered" evidence="1">
    <location>
        <begin position="169"/>
        <end position="195"/>
    </location>
</feature>
<reference evidence="2 3" key="1">
    <citation type="submission" date="2015-01" db="EMBL/GenBank/DDBJ databases">
        <title>The Genome Sequence of Exophiala oligosperma CBS72588.</title>
        <authorList>
            <consortium name="The Broad Institute Genomics Platform"/>
            <person name="Cuomo C."/>
            <person name="de Hoog S."/>
            <person name="Gorbushina A."/>
            <person name="Stielow B."/>
            <person name="Teixiera M."/>
            <person name="Abouelleil A."/>
            <person name="Chapman S.B."/>
            <person name="Priest M."/>
            <person name="Young S.K."/>
            <person name="Wortman J."/>
            <person name="Nusbaum C."/>
            <person name="Birren B."/>
        </authorList>
    </citation>
    <scope>NUCLEOTIDE SEQUENCE [LARGE SCALE GENOMIC DNA]</scope>
    <source>
        <strain evidence="2 3">CBS 72588</strain>
    </source>
</reference>
<dbReference type="EMBL" id="KN847346">
    <property type="protein sequence ID" value="KIW37040.1"/>
    <property type="molecule type" value="Genomic_DNA"/>
</dbReference>
<feature type="region of interest" description="Disordered" evidence="1">
    <location>
        <begin position="275"/>
        <end position="357"/>
    </location>
</feature>
<dbReference type="AlphaFoldDB" id="A0A0D2D414"/>
<feature type="compositionally biased region" description="Basic and acidic residues" evidence="1">
    <location>
        <begin position="176"/>
        <end position="195"/>
    </location>
</feature>
<dbReference type="OrthoDB" id="4120314at2759"/>
<feature type="compositionally biased region" description="Low complexity" evidence="1">
    <location>
        <begin position="779"/>
        <end position="797"/>
    </location>
</feature>
<feature type="compositionally biased region" description="Polar residues" evidence="1">
    <location>
        <begin position="798"/>
        <end position="822"/>
    </location>
</feature>